<protein>
    <submittedName>
        <fullName evidence="4">Formiminotransferase cyclodeaminase</fullName>
    </submittedName>
</protein>
<dbReference type="PaxDb" id="273116-14324303"/>
<dbReference type="SUPFAM" id="SSF101262">
    <property type="entry name" value="Methenyltetrahydrofolate cyclohydrolase-like"/>
    <property type="match status" value="1"/>
</dbReference>
<dbReference type="Proteomes" id="UP000001017">
    <property type="component" value="Chromosome"/>
</dbReference>
<sequence length="204" mass="22913">MESYNNFIERLASPSPAPGGGAASAFVSIVASALISMVSQITMGKKGYEQYEDEMKEIISENSKIKEELEKLIEEDEEAFNSIMAAIKMPKITEEEKKEREKKLQSALRHGIEVPWRIAARSFDLLKLSEKLVEHGNKNAVTDAGSAASILHSAIEAALYNVKINLKSVKDQEYVSDQKMKIKLFLENSDEVYERIKKKLEAML</sequence>
<feature type="domain" description="Cyclodeaminase/cyclohydrolase" evidence="3">
    <location>
        <begin position="4"/>
        <end position="182"/>
    </location>
</feature>
<evidence type="ECO:0000259" key="3">
    <source>
        <dbReference type="Pfam" id="PF04961"/>
    </source>
</evidence>
<keyword evidence="1" id="KW-0175">Coiled coil</keyword>
<dbReference type="STRING" id="273116.gene:9380857"/>
<evidence type="ECO:0000313" key="5">
    <source>
        <dbReference type="Proteomes" id="UP000001017"/>
    </source>
</evidence>
<dbReference type="OrthoDB" id="56828at2157"/>
<reference evidence="4 5" key="2">
    <citation type="journal article" date="2000" name="Proc. Natl. Acad. Sci. U.S.A.">
        <title>Archaeal adaptation to higher temperatures revealed by genomic sequence of Thermoplasma volcanium.</title>
        <authorList>
            <person name="Kawashima T."/>
            <person name="Amano N."/>
            <person name="Koike H."/>
            <person name="Makino S."/>
            <person name="Higuchi S."/>
            <person name="Kawashima-Ohya Y."/>
            <person name="Watanabe K."/>
            <person name="Yamazaki M."/>
            <person name="Kanehori K."/>
            <person name="Kawamoto T."/>
            <person name="Nunoshiba T."/>
            <person name="Yamamoto Y."/>
            <person name="Aramaki H."/>
            <person name="Makino K."/>
            <person name="Suzuki M."/>
        </authorList>
    </citation>
    <scope>NUCLEOTIDE SEQUENCE [LARGE SCALE GENOMIC DNA]</scope>
    <source>
        <strain evidence="5">ATCC 51530 / DSM 4299 / JCM 9571 / NBRC 15438 / GSS1</strain>
    </source>
</reference>
<evidence type="ECO:0000256" key="2">
    <source>
        <dbReference type="SAM" id="Phobius"/>
    </source>
</evidence>
<dbReference type="GeneID" id="1441576"/>
<dbReference type="Pfam" id="PF04961">
    <property type="entry name" value="FTCD_C"/>
    <property type="match status" value="1"/>
</dbReference>
<gene>
    <name evidence="4" type="ORF">TVG0091933</name>
</gene>
<dbReference type="Gene3D" id="1.20.120.680">
    <property type="entry name" value="Formiminotetrahydrofolate cyclodeaminase monomer, up-and-down helical bundle"/>
    <property type="match status" value="1"/>
</dbReference>
<evidence type="ECO:0000313" key="4">
    <source>
        <dbReference type="EMBL" id="BAB59231.1"/>
    </source>
</evidence>
<reference evidence="4 5" key="1">
    <citation type="journal article" date="1999" name="Proc. Jpn. Acad.">
        <title>Determination of the complete genomic DNA sequence of Thermoplasma volvanium GSS1.</title>
        <authorList>
            <person name="Kawashima T."/>
            <person name="Yamamoto Y."/>
            <person name="Aramaki H."/>
            <person name="Nunoshiba T."/>
            <person name="Kawamoto T."/>
            <person name="Watanabe K."/>
            <person name="Yamazaki M."/>
            <person name="Kanehori K."/>
            <person name="Amano N."/>
            <person name="Ohya Y."/>
            <person name="Makino K."/>
            <person name="Suzuki M."/>
        </authorList>
    </citation>
    <scope>NUCLEOTIDE SEQUENCE [LARGE SCALE GENOMIC DNA]</scope>
    <source>
        <strain evidence="5">ATCC 51530 / DSM 4299 / JCM 9571 / NBRC 15438 / GSS1</strain>
    </source>
</reference>
<dbReference type="InterPro" id="IPR036178">
    <property type="entry name" value="Formintransfe-cycloase-like_sf"/>
</dbReference>
<evidence type="ECO:0000256" key="1">
    <source>
        <dbReference type="SAM" id="Coils"/>
    </source>
</evidence>
<keyword evidence="5" id="KW-1185">Reference proteome</keyword>
<name>Q97CL2_THEVO</name>
<keyword evidence="2" id="KW-0472">Membrane</keyword>
<organism evidence="4 5">
    <name type="scientific">Thermoplasma volcanium (strain ATCC 51530 / DSM 4299 / JCM 9571 / NBRC 15438 / GSS1)</name>
    <dbReference type="NCBI Taxonomy" id="273116"/>
    <lineage>
        <taxon>Archaea</taxon>
        <taxon>Methanobacteriati</taxon>
        <taxon>Thermoplasmatota</taxon>
        <taxon>Thermoplasmata</taxon>
        <taxon>Thermoplasmatales</taxon>
        <taxon>Thermoplasmataceae</taxon>
        <taxon>Thermoplasma</taxon>
    </lineage>
</organism>
<keyword evidence="2" id="KW-0812">Transmembrane</keyword>
<dbReference type="AlphaFoldDB" id="Q97CL2"/>
<feature type="transmembrane region" description="Helical" evidence="2">
    <location>
        <begin position="20"/>
        <end position="38"/>
    </location>
</feature>
<dbReference type="HOGENOM" id="CLU_088419_0_1_2"/>
<dbReference type="RefSeq" id="WP_010916346.1">
    <property type="nucleotide sequence ID" value="NC_002689.2"/>
</dbReference>
<proteinExistence type="predicted"/>
<keyword evidence="2" id="KW-1133">Transmembrane helix</keyword>
<dbReference type="EMBL" id="BA000011">
    <property type="protein sequence ID" value="BAB59231.1"/>
    <property type="molecule type" value="Genomic_DNA"/>
</dbReference>
<dbReference type="InterPro" id="IPR007044">
    <property type="entry name" value="Cyclodeamin/CycHdrlase"/>
</dbReference>
<dbReference type="KEGG" id="tvo:TVG0091933"/>
<dbReference type="GO" id="GO:0003824">
    <property type="term" value="F:catalytic activity"/>
    <property type="evidence" value="ECO:0007669"/>
    <property type="project" value="InterPro"/>
</dbReference>
<dbReference type="eggNOG" id="arCOG05395">
    <property type="taxonomic scope" value="Archaea"/>
</dbReference>
<accession>Q97CL2</accession>
<feature type="coiled-coil region" evidence="1">
    <location>
        <begin position="48"/>
        <end position="86"/>
    </location>
</feature>